<accession>A0ABR3IWP8</accession>
<dbReference type="SMART" id="SM00256">
    <property type="entry name" value="FBOX"/>
    <property type="match status" value="1"/>
</dbReference>
<proteinExistence type="predicted"/>
<feature type="compositionally biased region" description="Low complexity" evidence="1">
    <location>
        <begin position="10"/>
        <end position="24"/>
    </location>
</feature>
<feature type="compositionally biased region" description="Acidic residues" evidence="1">
    <location>
        <begin position="25"/>
        <end position="34"/>
    </location>
</feature>
<evidence type="ECO:0000313" key="3">
    <source>
        <dbReference type="EMBL" id="KAL0947640.1"/>
    </source>
</evidence>
<dbReference type="InterPro" id="IPR036047">
    <property type="entry name" value="F-box-like_dom_sf"/>
</dbReference>
<evidence type="ECO:0000259" key="2">
    <source>
        <dbReference type="PROSITE" id="PS50181"/>
    </source>
</evidence>
<comment type="caution">
    <text evidence="3">The sequence shown here is derived from an EMBL/GenBank/DDBJ whole genome shotgun (WGS) entry which is preliminary data.</text>
</comment>
<dbReference type="SUPFAM" id="SSF81383">
    <property type="entry name" value="F-box domain"/>
    <property type="match status" value="1"/>
</dbReference>
<gene>
    <name evidence="3" type="ORF">HGRIS_013728</name>
</gene>
<evidence type="ECO:0000256" key="1">
    <source>
        <dbReference type="SAM" id="MobiDB-lite"/>
    </source>
</evidence>
<dbReference type="EMBL" id="JASNQZ010000015">
    <property type="protein sequence ID" value="KAL0947640.1"/>
    <property type="molecule type" value="Genomic_DNA"/>
</dbReference>
<sequence length="654" mass="74966">MSTRRSSRISSKATALPSTSTTSAEVDDMDDEETPVVAKRKHAKRRAELQAGEELPIVKKPKTQRRGKLRDLPSMPLDVLFEIFSNLDPIDLLRLARTTKALRDILMRRSATTIWRSACASIDDLPDCPSDMSIPAFVNLLFDTHCYDCGHGRASQVIWAYRKRFCKVCFSNSVLPVDRWRPWDYQDLSHHPLFSMFNQVTPVLRAKIGRDRRQMGYCLLEYARKVCETYTECPVEEREHFLETQRELVKERHKFAHVCTSWIESARQERGLELEELRQRRKSAITDKLRELGFGPELDDLDPHERGQLYGHSLVRQPRELTDRIWATISPTLIPIAVEIRERRLVKKRKAEEESRHRTFKSVVCEYLETLPRNCIKPSAADLFYLQVEEAKAVKKLVEDTDLDILLTSEDFDDFKTALPKLVDDWKDHATRELLDILVDVRKAAGEDNIPSDMSILDLATSAFRCLSCLDHISYPRVLVHSCVRRTSYFSLLNIRDAWAYKDRLRHSQKEYEASSIAIKAYGFDPKVATIQDLDSGGKFIACEQCSTADRYCAVGWQAAARHISHNGWITLTAAEAEQAKNRAQETTWNAFVCSRCSAATASSGMRLSDILFHLQHSHACESPIEGEDYEVNIWGKLFRSVTVGIQRTVNPIL</sequence>
<dbReference type="InterPro" id="IPR001810">
    <property type="entry name" value="F-box_dom"/>
</dbReference>
<feature type="region of interest" description="Disordered" evidence="1">
    <location>
        <begin position="1"/>
        <end position="55"/>
    </location>
</feature>
<dbReference type="Proteomes" id="UP001556367">
    <property type="component" value="Unassembled WGS sequence"/>
</dbReference>
<protein>
    <recommendedName>
        <fullName evidence="2">F-box domain-containing protein</fullName>
    </recommendedName>
</protein>
<feature type="domain" description="F-box" evidence="2">
    <location>
        <begin position="69"/>
        <end position="118"/>
    </location>
</feature>
<organism evidence="3 4">
    <name type="scientific">Hohenbuehelia grisea</name>
    <dbReference type="NCBI Taxonomy" id="104357"/>
    <lineage>
        <taxon>Eukaryota</taxon>
        <taxon>Fungi</taxon>
        <taxon>Dikarya</taxon>
        <taxon>Basidiomycota</taxon>
        <taxon>Agaricomycotina</taxon>
        <taxon>Agaricomycetes</taxon>
        <taxon>Agaricomycetidae</taxon>
        <taxon>Agaricales</taxon>
        <taxon>Pleurotineae</taxon>
        <taxon>Pleurotaceae</taxon>
        <taxon>Hohenbuehelia</taxon>
    </lineage>
</organism>
<dbReference type="Gene3D" id="1.20.1280.50">
    <property type="match status" value="1"/>
</dbReference>
<name>A0ABR3IWP8_9AGAR</name>
<reference evidence="4" key="1">
    <citation type="submission" date="2024-06" db="EMBL/GenBank/DDBJ databases">
        <title>Multi-omics analyses provide insights into the biosynthesis of the anticancer antibiotic pleurotin in Hohenbuehelia grisea.</title>
        <authorList>
            <person name="Weaver J.A."/>
            <person name="Alberti F."/>
        </authorList>
    </citation>
    <scope>NUCLEOTIDE SEQUENCE [LARGE SCALE GENOMIC DNA]</scope>
    <source>
        <strain evidence="4">T-177</strain>
    </source>
</reference>
<keyword evidence="4" id="KW-1185">Reference proteome</keyword>
<evidence type="ECO:0000313" key="4">
    <source>
        <dbReference type="Proteomes" id="UP001556367"/>
    </source>
</evidence>
<dbReference type="CDD" id="cd09917">
    <property type="entry name" value="F-box_SF"/>
    <property type="match status" value="1"/>
</dbReference>
<dbReference type="Pfam" id="PF00646">
    <property type="entry name" value="F-box"/>
    <property type="match status" value="1"/>
</dbReference>
<dbReference type="PROSITE" id="PS50181">
    <property type="entry name" value="FBOX"/>
    <property type="match status" value="1"/>
</dbReference>